<keyword evidence="5" id="KW-0804">Transcription</keyword>
<keyword evidence="11" id="KW-1185">Reference proteome</keyword>
<evidence type="ECO:0000256" key="1">
    <source>
        <dbReference type="ARBA" id="ARBA00022723"/>
    </source>
</evidence>
<dbReference type="Pfam" id="PF04082">
    <property type="entry name" value="Fungal_trans"/>
    <property type="match status" value="1"/>
</dbReference>
<reference evidence="11" key="1">
    <citation type="journal article" date="2017" name="Genome Biol.">
        <title>Comparative genomics reveals high biological diversity and specific adaptations in the industrially and medically important fungal genus Aspergillus.</title>
        <authorList>
            <person name="de Vries R.P."/>
            <person name="Riley R."/>
            <person name="Wiebenga A."/>
            <person name="Aguilar-Osorio G."/>
            <person name="Amillis S."/>
            <person name="Uchima C.A."/>
            <person name="Anderluh G."/>
            <person name="Asadollahi M."/>
            <person name="Askin M."/>
            <person name="Barry K."/>
            <person name="Battaglia E."/>
            <person name="Bayram O."/>
            <person name="Benocci T."/>
            <person name="Braus-Stromeyer S.A."/>
            <person name="Caldana C."/>
            <person name="Canovas D."/>
            <person name="Cerqueira G.C."/>
            <person name="Chen F."/>
            <person name="Chen W."/>
            <person name="Choi C."/>
            <person name="Clum A."/>
            <person name="Dos Santos R.A."/>
            <person name="Damasio A.R."/>
            <person name="Diallinas G."/>
            <person name="Emri T."/>
            <person name="Fekete E."/>
            <person name="Flipphi M."/>
            <person name="Freyberg S."/>
            <person name="Gallo A."/>
            <person name="Gournas C."/>
            <person name="Habgood R."/>
            <person name="Hainaut M."/>
            <person name="Harispe M.L."/>
            <person name="Henrissat B."/>
            <person name="Hilden K.S."/>
            <person name="Hope R."/>
            <person name="Hossain A."/>
            <person name="Karabika E."/>
            <person name="Karaffa L."/>
            <person name="Karanyi Z."/>
            <person name="Krasevec N."/>
            <person name="Kuo A."/>
            <person name="Kusch H."/>
            <person name="LaButti K."/>
            <person name="Lagendijk E.L."/>
            <person name="Lapidus A."/>
            <person name="Levasseur A."/>
            <person name="Lindquist E."/>
            <person name="Lipzen A."/>
            <person name="Logrieco A.F."/>
            <person name="MacCabe A."/>
            <person name="Maekelae M.R."/>
            <person name="Malavazi I."/>
            <person name="Melin P."/>
            <person name="Meyer V."/>
            <person name="Mielnichuk N."/>
            <person name="Miskei M."/>
            <person name="Molnar A.P."/>
            <person name="Mule G."/>
            <person name="Ngan C.Y."/>
            <person name="Orejas M."/>
            <person name="Orosz E."/>
            <person name="Ouedraogo J.P."/>
            <person name="Overkamp K.M."/>
            <person name="Park H.-S."/>
            <person name="Perrone G."/>
            <person name="Piumi F."/>
            <person name="Punt P.J."/>
            <person name="Ram A.F."/>
            <person name="Ramon A."/>
            <person name="Rauscher S."/>
            <person name="Record E."/>
            <person name="Riano-Pachon D.M."/>
            <person name="Robert V."/>
            <person name="Roehrig J."/>
            <person name="Ruller R."/>
            <person name="Salamov A."/>
            <person name="Salih N.S."/>
            <person name="Samson R.A."/>
            <person name="Sandor E."/>
            <person name="Sanguinetti M."/>
            <person name="Schuetze T."/>
            <person name="Sepcic K."/>
            <person name="Shelest E."/>
            <person name="Sherlock G."/>
            <person name="Sophianopoulou V."/>
            <person name="Squina F.M."/>
            <person name="Sun H."/>
            <person name="Susca A."/>
            <person name="Todd R.B."/>
            <person name="Tsang A."/>
            <person name="Unkles S.E."/>
            <person name="van de Wiele N."/>
            <person name="van Rossen-Uffink D."/>
            <person name="Oliveira J.V."/>
            <person name="Vesth T.C."/>
            <person name="Visser J."/>
            <person name="Yu J.-H."/>
            <person name="Zhou M."/>
            <person name="Andersen M.R."/>
            <person name="Archer D.B."/>
            <person name="Baker S.E."/>
            <person name="Benoit I."/>
            <person name="Brakhage A.A."/>
            <person name="Braus G.H."/>
            <person name="Fischer R."/>
            <person name="Frisvad J.C."/>
            <person name="Goldman G.H."/>
            <person name="Houbraken J."/>
            <person name="Oakley B."/>
            <person name="Pocsi I."/>
            <person name="Scazzocchio C."/>
            <person name="Seiboth B."/>
            <person name="vanKuyk P.A."/>
            <person name="Wortman J."/>
            <person name="Dyer P.S."/>
            <person name="Grigoriev I.V."/>
        </authorList>
    </citation>
    <scope>NUCLEOTIDE SEQUENCE [LARGE SCALE GENOMIC DNA]</scope>
    <source>
        <strain evidence="11">CBS 506.65</strain>
    </source>
</reference>
<dbReference type="PROSITE" id="PS50157">
    <property type="entry name" value="ZINC_FINGER_C2H2_2"/>
    <property type="match status" value="2"/>
</dbReference>
<dbReference type="VEuPathDB" id="FungiDB:ASPZODRAFT_96356"/>
<dbReference type="SUPFAM" id="SSF57667">
    <property type="entry name" value="beta-beta-alpha zinc fingers"/>
    <property type="match status" value="1"/>
</dbReference>
<dbReference type="PANTHER" id="PTHR47660">
    <property type="entry name" value="TRANSCRIPTION FACTOR WITH C2H2 AND ZN(2)-CYS(6) DNA BINDING DOMAIN (EUROFUNG)-RELATED-RELATED"/>
    <property type="match status" value="1"/>
</dbReference>
<organism evidence="10 11">
    <name type="scientific">Penicilliopsis zonata CBS 506.65</name>
    <dbReference type="NCBI Taxonomy" id="1073090"/>
    <lineage>
        <taxon>Eukaryota</taxon>
        <taxon>Fungi</taxon>
        <taxon>Dikarya</taxon>
        <taxon>Ascomycota</taxon>
        <taxon>Pezizomycotina</taxon>
        <taxon>Eurotiomycetes</taxon>
        <taxon>Eurotiomycetidae</taxon>
        <taxon>Eurotiales</taxon>
        <taxon>Aspergillaceae</taxon>
        <taxon>Penicilliopsis</taxon>
    </lineage>
</organism>
<dbReference type="RefSeq" id="XP_022581877.1">
    <property type="nucleotide sequence ID" value="XM_022730529.1"/>
</dbReference>
<keyword evidence="1" id="KW-0479">Metal-binding</keyword>
<dbReference type="Pfam" id="PF00096">
    <property type="entry name" value="zf-C2H2"/>
    <property type="match status" value="2"/>
</dbReference>
<dbReference type="GO" id="GO:0008270">
    <property type="term" value="F:zinc ion binding"/>
    <property type="evidence" value="ECO:0007669"/>
    <property type="project" value="UniProtKB-KW"/>
</dbReference>
<evidence type="ECO:0000256" key="2">
    <source>
        <dbReference type="ARBA" id="ARBA00022833"/>
    </source>
</evidence>
<dbReference type="GO" id="GO:0000981">
    <property type="term" value="F:DNA-binding transcription factor activity, RNA polymerase II-specific"/>
    <property type="evidence" value="ECO:0007669"/>
    <property type="project" value="InterPro"/>
</dbReference>
<keyword evidence="7" id="KW-0863">Zinc-finger</keyword>
<dbReference type="SUPFAM" id="SSF57701">
    <property type="entry name" value="Zn2/Cys6 DNA-binding domain"/>
    <property type="match status" value="1"/>
</dbReference>
<accession>A0A1L9SJM6</accession>
<dbReference type="AlphaFoldDB" id="A0A1L9SJM6"/>
<dbReference type="Gene3D" id="4.10.240.10">
    <property type="entry name" value="Zn(2)-C6 fungal-type DNA-binding domain"/>
    <property type="match status" value="1"/>
</dbReference>
<dbReference type="GO" id="GO:0003677">
    <property type="term" value="F:DNA binding"/>
    <property type="evidence" value="ECO:0007669"/>
    <property type="project" value="UniProtKB-KW"/>
</dbReference>
<feature type="domain" description="C2H2-type" evidence="9">
    <location>
        <begin position="34"/>
        <end position="71"/>
    </location>
</feature>
<dbReference type="CDD" id="cd00067">
    <property type="entry name" value="GAL4"/>
    <property type="match status" value="1"/>
</dbReference>
<evidence type="ECO:0000256" key="5">
    <source>
        <dbReference type="ARBA" id="ARBA00023163"/>
    </source>
</evidence>
<dbReference type="OrthoDB" id="40579at2759"/>
<keyword evidence="4" id="KW-0238">DNA-binding</keyword>
<evidence type="ECO:0000259" key="8">
    <source>
        <dbReference type="PROSITE" id="PS50048"/>
    </source>
</evidence>
<evidence type="ECO:0000256" key="6">
    <source>
        <dbReference type="ARBA" id="ARBA00023242"/>
    </source>
</evidence>
<dbReference type="InterPro" id="IPR036236">
    <property type="entry name" value="Znf_C2H2_sf"/>
</dbReference>
<evidence type="ECO:0000256" key="7">
    <source>
        <dbReference type="PROSITE-ProRule" id="PRU00042"/>
    </source>
</evidence>
<evidence type="ECO:0008006" key="12">
    <source>
        <dbReference type="Google" id="ProtNLM"/>
    </source>
</evidence>
<keyword evidence="3" id="KW-0805">Transcription regulation</keyword>
<dbReference type="PANTHER" id="PTHR47660:SF7">
    <property type="entry name" value="TRANSCRIPTION FACTOR WITH C2H2 AND ZN(2)-CYS(6) DNA BINDING DOMAIN (EUROFUNG)"/>
    <property type="match status" value="1"/>
</dbReference>
<dbReference type="SMART" id="SM00355">
    <property type="entry name" value="ZnF_C2H2"/>
    <property type="match status" value="2"/>
</dbReference>
<evidence type="ECO:0000313" key="10">
    <source>
        <dbReference type="EMBL" id="OJJ47367.1"/>
    </source>
</evidence>
<dbReference type="Pfam" id="PF00172">
    <property type="entry name" value="Zn_clus"/>
    <property type="match status" value="1"/>
</dbReference>
<evidence type="ECO:0000256" key="4">
    <source>
        <dbReference type="ARBA" id="ARBA00023125"/>
    </source>
</evidence>
<dbReference type="InterPro" id="IPR013087">
    <property type="entry name" value="Znf_C2H2_type"/>
</dbReference>
<dbReference type="PROSITE" id="PS00028">
    <property type="entry name" value="ZINC_FINGER_C2H2_1"/>
    <property type="match status" value="1"/>
</dbReference>
<dbReference type="InterPro" id="IPR007219">
    <property type="entry name" value="XnlR_reg_dom"/>
</dbReference>
<dbReference type="Proteomes" id="UP000184188">
    <property type="component" value="Unassembled WGS sequence"/>
</dbReference>
<dbReference type="InterPro" id="IPR001138">
    <property type="entry name" value="Zn2Cys6_DnaBD"/>
</dbReference>
<evidence type="ECO:0000313" key="11">
    <source>
        <dbReference type="Proteomes" id="UP000184188"/>
    </source>
</evidence>
<evidence type="ECO:0000256" key="3">
    <source>
        <dbReference type="ARBA" id="ARBA00023015"/>
    </source>
</evidence>
<dbReference type="GO" id="GO:0006351">
    <property type="term" value="P:DNA-templated transcription"/>
    <property type="evidence" value="ECO:0007669"/>
    <property type="project" value="InterPro"/>
</dbReference>
<keyword evidence="2" id="KW-0862">Zinc</keyword>
<dbReference type="SMART" id="SM00066">
    <property type="entry name" value="GAL4"/>
    <property type="match status" value="1"/>
</dbReference>
<gene>
    <name evidence="10" type="ORF">ASPZODRAFT_96356</name>
</gene>
<evidence type="ECO:0000259" key="9">
    <source>
        <dbReference type="PROSITE" id="PS50157"/>
    </source>
</evidence>
<name>A0A1L9SJM6_9EURO</name>
<dbReference type="EMBL" id="KV878341">
    <property type="protein sequence ID" value="OJJ47367.1"/>
    <property type="molecule type" value="Genomic_DNA"/>
</dbReference>
<sequence length="850" mass="94206">MRGSLPWRYIVTPYSPLGSMSEHNLTMTHPRHPYQCGTCSQSYSRIDHLQRHVRCLGFIDVLTLADTHEKPYQCPVCNKAFGRIDLLRRHSALHGSQPQKPRASPAVRTSQACSACADAHLRCDDEKPCKRCRRRGLSCVFRADNKPPSETMSDAPASSETALSDTAASAIVMATPSDSLWESMELNEPEYELNGNELDLAEPDQPDLSDLFGSGTRTPHGLIAFGLETNLDLSMVDLTFLETYNSRIPFEEAPLPMDNIPFAYASASEGDRSMSRLRWRFVPAPHDHGWLEHGNLLLSDPALTLTPRSLEQQQKQPPTESLDLACRDRILGIVLGQLKHPLSAALSSFPSVQLLDMLIRYFLTSPVSNASSWIHRPVFRPGSMCPELLLAMAGAGAVLTPDPSLRKLGFAMQEVVRLQLPAVFERDNTTVRDLDRHQAYLIYLEIGLWSGNSRKIEISEAFRQPLITMVRRGGLFHHSAYRSAETLPVSPEDAGEALDRKWRAWSRQEASKRLVYQLFRLEAQVSIALLTNPLISYAEMALPLPCPPALWDAPCAQRWKELYCTMEPPTHPPTLTAALANLDLLEESRMICDPDLAGSAILHCVWGLVWEYRQLSGLLSHGTPTASAGAPARYWDSSGLLMASRRQQLTTMLDCFSMAHAAAPTSGEQHVIRMHMQMSLEEIETLATSDHPRRACAALQKWFHQQTPSEPRRAVWHAGQVIRSAHALPPQGLRDFMAIAMYQATLVLWAYGMASTWLFPLADASPPSPASTPLVCLDGPETEETNRYIALGRGVPCLQGSEAEGVPLTNSCGVLDLAISLMARNHQVDSQPPLVANLIHLLGKLRDASS</sequence>
<proteinExistence type="predicted"/>
<dbReference type="PROSITE" id="PS50048">
    <property type="entry name" value="ZN2_CY6_FUNGAL_2"/>
    <property type="match status" value="1"/>
</dbReference>
<dbReference type="PROSITE" id="PS00463">
    <property type="entry name" value="ZN2_CY6_FUNGAL_1"/>
    <property type="match status" value="1"/>
</dbReference>
<feature type="domain" description="Zn(2)-C6 fungal-type" evidence="8">
    <location>
        <begin position="112"/>
        <end position="141"/>
    </location>
</feature>
<feature type="domain" description="C2H2-type" evidence="9">
    <location>
        <begin position="72"/>
        <end position="99"/>
    </location>
</feature>
<dbReference type="InterPro" id="IPR036864">
    <property type="entry name" value="Zn2-C6_fun-type_DNA-bd_sf"/>
</dbReference>
<dbReference type="STRING" id="1073090.A0A1L9SJM6"/>
<protein>
    <recommendedName>
        <fullName evidence="12">C2H2-type domain-containing protein</fullName>
    </recommendedName>
</protein>
<dbReference type="Gene3D" id="3.30.160.60">
    <property type="entry name" value="Classic Zinc Finger"/>
    <property type="match status" value="2"/>
</dbReference>
<dbReference type="GeneID" id="34616993"/>
<keyword evidence="6" id="KW-0539">Nucleus</keyword>